<dbReference type="HOGENOM" id="CLU_3069644_0_0_1"/>
<feature type="region of interest" description="Disordered" evidence="1">
    <location>
        <begin position="1"/>
        <end position="53"/>
    </location>
</feature>
<dbReference type="AlphaFoldDB" id="A0A0C3P8T5"/>
<proteinExistence type="predicted"/>
<name>A0A0C3P8T5_PISTI</name>
<dbReference type="InParanoid" id="A0A0C3P8T5"/>
<reference evidence="2 3" key="1">
    <citation type="submission" date="2014-04" db="EMBL/GenBank/DDBJ databases">
        <authorList>
            <consortium name="DOE Joint Genome Institute"/>
            <person name="Kuo A."/>
            <person name="Kohler A."/>
            <person name="Costa M.D."/>
            <person name="Nagy L.G."/>
            <person name="Floudas D."/>
            <person name="Copeland A."/>
            <person name="Barry K.W."/>
            <person name="Cichocki N."/>
            <person name="Veneault-Fourrey C."/>
            <person name="LaButti K."/>
            <person name="Lindquist E.A."/>
            <person name="Lipzen A."/>
            <person name="Lundell T."/>
            <person name="Morin E."/>
            <person name="Murat C."/>
            <person name="Sun H."/>
            <person name="Tunlid A."/>
            <person name="Henrissat B."/>
            <person name="Grigoriev I.V."/>
            <person name="Hibbett D.S."/>
            <person name="Martin F."/>
            <person name="Nordberg H.P."/>
            <person name="Cantor M.N."/>
            <person name="Hua S.X."/>
        </authorList>
    </citation>
    <scope>NUCLEOTIDE SEQUENCE [LARGE SCALE GENOMIC DNA]</scope>
    <source>
        <strain evidence="2 3">Marx 270</strain>
    </source>
</reference>
<gene>
    <name evidence="2" type="ORF">M404DRAFT_995869</name>
</gene>
<dbReference type="EMBL" id="KN831953">
    <property type="protein sequence ID" value="KIO09880.1"/>
    <property type="molecule type" value="Genomic_DNA"/>
</dbReference>
<dbReference type="Proteomes" id="UP000054217">
    <property type="component" value="Unassembled WGS sequence"/>
</dbReference>
<evidence type="ECO:0000313" key="2">
    <source>
        <dbReference type="EMBL" id="KIO09880.1"/>
    </source>
</evidence>
<evidence type="ECO:0000256" key="1">
    <source>
        <dbReference type="SAM" id="MobiDB-lite"/>
    </source>
</evidence>
<reference evidence="3" key="2">
    <citation type="submission" date="2015-01" db="EMBL/GenBank/DDBJ databases">
        <title>Evolutionary Origins and Diversification of the Mycorrhizal Mutualists.</title>
        <authorList>
            <consortium name="DOE Joint Genome Institute"/>
            <consortium name="Mycorrhizal Genomics Consortium"/>
            <person name="Kohler A."/>
            <person name="Kuo A."/>
            <person name="Nagy L.G."/>
            <person name="Floudas D."/>
            <person name="Copeland A."/>
            <person name="Barry K.W."/>
            <person name="Cichocki N."/>
            <person name="Veneault-Fourrey C."/>
            <person name="LaButti K."/>
            <person name="Lindquist E.A."/>
            <person name="Lipzen A."/>
            <person name="Lundell T."/>
            <person name="Morin E."/>
            <person name="Murat C."/>
            <person name="Riley R."/>
            <person name="Ohm R."/>
            <person name="Sun H."/>
            <person name="Tunlid A."/>
            <person name="Henrissat B."/>
            <person name="Grigoriev I.V."/>
            <person name="Hibbett D.S."/>
            <person name="Martin F."/>
        </authorList>
    </citation>
    <scope>NUCLEOTIDE SEQUENCE [LARGE SCALE GENOMIC DNA]</scope>
    <source>
        <strain evidence="3">Marx 270</strain>
    </source>
</reference>
<keyword evidence="3" id="KW-1185">Reference proteome</keyword>
<accession>A0A0C3P8T5</accession>
<organism evidence="2 3">
    <name type="scientific">Pisolithus tinctorius Marx 270</name>
    <dbReference type="NCBI Taxonomy" id="870435"/>
    <lineage>
        <taxon>Eukaryota</taxon>
        <taxon>Fungi</taxon>
        <taxon>Dikarya</taxon>
        <taxon>Basidiomycota</taxon>
        <taxon>Agaricomycotina</taxon>
        <taxon>Agaricomycetes</taxon>
        <taxon>Agaricomycetidae</taxon>
        <taxon>Boletales</taxon>
        <taxon>Sclerodermatineae</taxon>
        <taxon>Pisolithaceae</taxon>
        <taxon>Pisolithus</taxon>
    </lineage>
</organism>
<evidence type="ECO:0000313" key="3">
    <source>
        <dbReference type="Proteomes" id="UP000054217"/>
    </source>
</evidence>
<sequence length="53" mass="6247">MEERWRRRQATQLESRRVAASSQRHPRHRPTQLGLTSDSRVLHRPMSDGRPTA</sequence>
<protein>
    <submittedName>
        <fullName evidence="2">Uncharacterized protein</fullName>
    </submittedName>
</protein>